<reference evidence="2" key="1">
    <citation type="journal article" date="2022" name="G3 (Bethesda)">
        <title>Unveiling the complete genome sequence of Alicyclobacillus acidoterrestris DSM 3922T, a taint-producing strain.</title>
        <authorList>
            <person name="Leonardo I.C."/>
            <person name="Barreto Crespo M.T."/>
            <person name="Gaspar F.B."/>
        </authorList>
    </citation>
    <scope>NUCLEOTIDE SEQUENCE [LARGE SCALE GENOMIC DNA]</scope>
    <source>
        <strain evidence="2">DSM 3922</strain>
    </source>
</reference>
<dbReference type="Pfam" id="PF00174">
    <property type="entry name" value="Oxidored_molyb"/>
    <property type="match status" value="1"/>
</dbReference>
<name>T0BNN3_ALIAG</name>
<dbReference type="PANTHER" id="PTHR43032">
    <property type="entry name" value="PROTEIN-METHIONINE-SULFOXIDE REDUCTASE"/>
    <property type="match status" value="1"/>
</dbReference>
<evidence type="ECO:0000313" key="1">
    <source>
        <dbReference type="EMBL" id="UNO50496.1"/>
    </source>
</evidence>
<dbReference type="RefSeq" id="WP_021298205.1">
    <property type="nucleotide sequence ID" value="NZ_AURB01000179.1"/>
</dbReference>
<dbReference type="EMBL" id="CP080467">
    <property type="protein sequence ID" value="UNO50496.1"/>
    <property type="molecule type" value="Genomic_DNA"/>
</dbReference>
<proteinExistence type="predicted"/>
<sequence>MSKPQTNKLPPGQVETSKFPVIHSGPVPDIDLNTWDFRLFGLVSEELRLTWNDFMELPKYTSTSDAHCVTTWSHTNNEWEGVALHTIMSLITLAPEANYALVHAEGGYTTSLRVDDLLREGVMLAYKHNGEVLSRDHGFPVRLIVPHLYFWKSAKWVRGIELLAEPKLGFWEQRGYDLYGDPWLEQRYRDTTSRT</sequence>
<dbReference type="PANTHER" id="PTHR43032:SF4">
    <property type="entry name" value="OXIDOREDUCTASE MOLYBDOPTERIN-BINDING DOMAIN-CONTAINING PROTEIN"/>
    <property type="match status" value="1"/>
</dbReference>
<dbReference type="InterPro" id="IPR000572">
    <property type="entry name" value="OxRdtase_Mopterin-bd_dom"/>
</dbReference>
<dbReference type="Gene3D" id="3.90.420.10">
    <property type="entry name" value="Oxidoreductase, molybdopterin-binding domain"/>
    <property type="match status" value="1"/>
</dbReference>
<organism evidence="1 2">
    <name type="scientific">Alicyclobacillus acidoterrestris (strain ATCC 49025 / DSM 3922 / CIP 106132 / NCIMB 13137 / GD3B)</name>
    <dbReference type="NCBI Taxonomy" id="1356854"/>
    <lineage>
        <taxon>Bacteria</taxon>
        <taxon>Bacillati</taxon>
        <taxon>Bacillota</taxon>
        <taxon>Bacilli</taxon>
        <taxon>Bacillales</taxon>
        <taxon>Alicyclobacillaceae</taxon>
        <taxon>Alicyclobacillus</taxon>
    </lineage>
</organism>
<gene>
    <name evidence="1" type="ORF">K1I37_08575</name>
</gene>
<evidence type="ECO:0000313" key="2">
    <source>
        <dbReference type="Proteomes" id="UP000829401"/>
    </source>
</evidence>
<dbReference type="OrthoDB" id="9778777at2"/>
<dbReference type="AlphaFoldDB" id="T0BNN3"/>
<dbReference type="STRING" id="1356854.N007_15125"/>
<keyword evidence="2" id="KW-1185">Reference proteome</keyword>
<accession>T0BNN3</accession>
<accession>A0A9E7CZR4</accession>
<dbReference type="InterPro" id="IPR036374">
    <property type="entry name" value="OxRdtase_Mopterin-bd_sf"/>
</dbReference>
<dbReference type="Proteomes" id="UP000829401">
    <property type="component" value="Chromosome"/>
</dbReference>
<protein>
    <submittedName>
        <fullName evidence="1">Sulfite oxidase-like oxidoreductase</fullName>
    </submittedName>
</protein>
<dbReference type="eggNOG" id="COG2041">
    <property type="taxonomic scope" value="Bacteria"/>
</dbReference>
<dbReference type="CDD" id="cd02109">
    <property type="entry name" value="arch_bact_SO_family_Moco"/>
    <property type="match status" value="1"/>
</dbReference>
<dbReference type="SUPFAM" id="SSF56524">
    <property type="entry name" value="Oxidoreductase molybdopterin-binding domain"/>
    <property type="match status" value="1"/>
</dbReference>
<dbReference type="KEGG" id="aaco:K1I37_08575"/>